<dbReference type="EMBL" id="RJKX01000013">
    <property type="protein sequence ID" value="ROQ00450.1"/>
    <property type="molecule type" value="Genomic_DNA"/>
</dbReference>
<keyword evidence="2" id="KW-1185">Reference proteome</keyword>
<protein>
    <submittedName>
        <fullName evidence="1">Uncharacterized protein</fullName>
    </submittedName>
</protein>
<evidence type="ECO:0000313" key="2">
    <source>
        <dbReference type="Proteomes" id="UP000278222"/>
    </source>
</evidence>
<proteinExistence type="predicted"/>
<dbReference type="RefSeq" id="WP_123689727.1">
    <property type="nucleotide sequence ID" value="NZ_AP019700.1"/>
</dbReference>
<accession>A0A3N1MCI1</accession>
<evidence type="ECO:0000313" key="1">
    <source>
        <dbReference type="EMBL" id="ROQ00450.1"/>
    </source>
</evidence>
<dbReference type="Proteomes" id="UP000278222">
    <property type="component" value="Unassembled WGS sequence"/>
</dbReference>
<sequence length="262" mass="27665">MTPRAFLLIRHRSAARFAAFHAGLSAAGFAVYEDWHGERPQPGDVLVIWNRVGGWAEAADTFEAAGATVLVAENGHVPIRGAAAVSLAIGGHNGAGSFPVGGPERWAGFGVTLAPWSSGGRHILVCGQRGIGSGAHAVPPGWLDDACARLRALTDRAVRRRPHPRSAEGAAMPPLAHDLRDCWCVVTWSSNAATEALLAGLPAIVCGPAHILAAVCNRHLEDAVEPVRRLREPAFERLAWSQWTLDEIASGEPFARLAGGCP</sequence>
<dbReference type="AlphaFoldDB" id="A0A3N1MCI1"/>
<organism evidence="1 2">
    <name type="scientific">Stella humosa</name>
    <dbReference type="NCBI Taxonomy" id="94"/>
    <lineage>
        <taxon>Bacteria</taxon>
        <taxon>Pseudomonadati</taxon>
        <taxon>Pseudomonadota</taxon>
        <taxon>Alphaproteobacteria</taxon>
        <taxon>Rhodospirillales</taxon>
        <taxon>Stellaceae</taxon>
        <taxon>Stella</taxon>
    </lineage>
</organism>
<dbReference type="OrthoDB" id="7326279at2"/>
<gene>
    <name evidence="1" type="ORF">EDC65_2249</name>
</gene>
<reference evidence="1 2" key="1">
    <citation type="submission" date="2018-11" db="EMBL/GenBank/DDBJ databases">
        <title>Genomic Encyclopedia of Type Strains, Phase IV (KMG-IV): sequencing the most valuable type-strain genomes for metagenomic binning, comparative biology and taxonomic classification.</title>
        <authorList>
            <person name="Goeker M."/>
        </authorList>
    </citation>
    <scope>NUCLEOTIDE SEQUENCE [LARGE SCALE GENOMIC DNA]</scope>
    <source>
        <strain evidence="1 2">DSM 5900</strain>
    </source>
</reference>
<comment type="caution">
    <text evidence="1">The sequence shown here is derived from an EMBL/GenBank/DDBJ whole genome shotgun (WGS) entry which is preliminary data.</text>
</comment>
<name>A0A3N1MCI1_9PROT</name>